<accession>A0A3D8R422</accession>
<evidence type="ECO:0000313" key="2">
    <source>
        <dbReference type="EMBL" id="RDW68737.1"/>
    </source>
</evidence>
<protein>
    <submittedName>
        <fullName evidence="2">Uncharacterized protein</fullName>
    </submittedName>
</protein>
<keyword evidence="1" id="KW-0732">Signal</keyword>
<organism evidence="2 3">
    <name type="scientific">Aspergillus mulundensis</name>
    <dbReference type="NCBI Taxonomy" id="1810919"/>
    <lineage>
        <taxon>Eukaryota</taxon>
        <taxon>Fungi</taxon>
        <taxon>Dikarya</taxon>
        <taxon>Ascomycota</taxon>
        <taxon>Pezizomycotina</taxon>
        <taxon>Eurotiomycetes</taxon>
        <taxon>Eurotiomycetidae</taxon>
        <taxon>Eurotiales</taxon>
        <taxon>Aspergillaceae</taxon>
        <taxon>Aspergillus</taxon>
        <taxon>Aspergillus subgen. Nidulantes</taxon>
    </lineage>
</organism>
<reference evidence="2 3" key="1">
    <citation type="journal article" date="2018" name="IMA Fungus">
        <title>IMA Genome-F 9: Draft genome sequence of Annulohypoxylon stygium, Aspergillus mulundensis, Berkeleyomyces basicola (syn. Thielaviopsis basicola), Ceratocystis smalleyi, two Cercospora beticola strains, Coleophoma cylindrospora, Fusarium fracticaudum, Phialophora cf. hyalina, and Morchella septimelata.</title>
        <authorList>
            <person name="Wingfield B.D."/>
            <person name="Bills G.F."/>
            <person name="Dong Y."/>
            <person name="Huang W."/>
            <person name="Nel W.J."/>
            <person name="Swalarsk-Parry B.S."/>
            <person name="Vaghefi N."/>
            <person name="Wilken P.M."/>
            <person name="An Z."/>
            <person name="de Beer Z.W."/>
            <person name="De Vos L."/>
            <person name="Chen L."/>
            <person name="Duong T.A."/>
            <person name="Gao Y."/>
            <person name="Hammerbacher A."/>
            <person name="Kikkert J.R."/>
            <person name="Li Y."/>
            <person name="Li H."/>
            <person name="Li K."/>
            <person name="Li Q."/>
            <person name="Liu X."/>
            <person name="Ma X."/>
            <person name="Naidoo K."/>
            <person name="Pethybridge S.J."/>
            <person name="Sun J."/>
            <person name="Steenkamp E.T."/>
            <person name="van der Nest M.A."/>
            <person name="van Wyk S."/>
            <person name="Wingfield M.J."/>
            <person name="Xiong C."/>
            <person name="Yue Q."/>
            <person name="Zhang X."/>
        </authorList>
    </citation>
    <scope>NUCLEOTIDE SEQUENCE [LARGE SCALE GENOMIC DNA]</scope>
    <source>
        <strain evidence="2 3">DSM 5745</strain>
    </source>
</reference>
<name>A0A3D8R422_9EURO</name>
<dbReference type="OrthoDB" id="4462505at2759"/>
<feature type="signal peptide" evidence="1">
    <location>
        <begin position="1"/>
        <end position="18"/>
    </location>
</feature>
<comment type="caution">
    <text evidence="2">The sequence shown here is derived from an EMBL/GenBank/DDBJ whole genome shotgun (WGS) entry which is preliminary data.</text>
</comment>
<dbReference type="AlphaFoldDB" id="A0A3D8R422"/>
<evidence type="ECO:0000313" key="3">
    <source>
        <dbReference type="Proteomes" id="UP000256690"/>
    </source>
</evidence>
<feature type="chain" id="PRO_5017684757" evidence="1">
    <location>
        <begin position="19"/>
        <end position="107"/>
    </location>
</feature>
<keyword evidence="3" id="KW-1185">Reference proteome</keyword>
<proteinExistence type="predicted"/>
<dbReference type="EMBL" id="PVWQ01000011">
    <property type="protein sequence ID" value="RDW68737.1"/>
    <property type="molecule type" value="Genomic_DNA"/>
</dbReference>
<sequence length="107" mass="11224">MRLSTITALCALVLPTLAGPVALAATANEASGIAKRCCILCMGPNRCGANDKREVVSTLEEVNAGSEHEDTGLQKRCCILCMGPNRCGENDKREAVDTLDEVFAAGV</sequence>
<evidence type="ECO:0000256" key="1">
    <source>
        <dbReference type="SAM" id="SignalP"/>
    </source>
</evidence>
<gene>
    <name evidence="2" type="ORF">DSM5745_08497</name>
</gene>
<dbReference type="GeneID" id="38118867"/>
<dbReference type="RefSeq" id="XP_026600526.1">
    <property type="nucleotide sequence ID" value="XM_026750513.1"/>
</dbReference>
<dbReference type="Proteomes" id="UP000256690">
    <property type="component" value="Unassembled WGS sequence"/>
</dbReference>